<sequence length="220" mass="25268">MMGSVYFIVLIFIAEFVNQTNGRNITTCTSKYPLVKNEAYECEILFKNGDGSINQIVLQVDVCKDPIEAKFYKKTTIPNSAEVTELSHIFTRLNSKYEQKFKNQVYLIRVDFNDVANYSEFIEVVVVLALGKNGDIIVEGYFSTKQKNCAWVDTLNNGEKVGFIASMIVLFFLLVAIICIIVGKFIKRKYFYKNYPFSQYSQREPVLSSLVKKDLFDDKV</sequence>
<evidence type="ECO:0000256" key="1">
    <source>
        <dbReference type="SAM" id="Phobius"/>
    </source>
</evidence>
<gene>
    <name evidence="4" type="primary">LOC100201200</name>
</gene>
<feature type="signal peptide" evidence="2">
    <location>
        <begin position="1"/>
        <end position="22"/>
    </location>
</feature>
<reference evidence="4" key="1">
    <citation type="submission" date="2025-08" db="UniProtKB">
        <authorList>
            <consortium name="RefSeq"/>
        </authorList>
    </citation>
    <scope>IDENTIFICATION</scope>
</reference>
<protein>
    <submittedName>
        <fullName evidence="4">Uncharacterized protein LOC100201200 isoform X2</fullName>
    </submittedName>
</protein>
<keyword evidence="1" id="KW-0812">Transmembrane</keyword>
<keyword evidence="2" id="KW-0732">Signal</keyword>
<keyword evidence="3" id="KW-1185">Reference proteome</keyword>
<organism evidence="3 4">
    <name type="scientific">Hydra vulgaris</name>
    <name type="common">Hydra</name>
    <name type="synonym">Hydra attenuata</name>
    <dbReference type="NCBI Taxonomy" id="6087"/>
    <lineage>
        <taxon>Eukaryota</taxon>
        <taxon>Metazoa</taxon>
        <taxon>Cnidaria</taxon>
        <taxon>Hydrozoa</taxon>
        <taxon>Hydroidolina</taxon>
        <taxon>Anthoathecata</taxon>
        <taxon>Aplanulata</taxon>
        <taxon>Hydridae</taxon>
        <taxon>Hydra</taxon>
    </lineage>
</organism>
<dbReference type="GeneID" id="100201200"/>
<feature type="chain" id="PRO_5047512677" evidence="2">
    <location>
        <begin position="23"/>
        <end position="220"/>
    </location>
</feature>
<name>A0ABM4D5T7_HYDVU</name>
<accession>A0ABM4D5T7</accession>
<keyword evidence="1" id="KW-1133">Transmembrane helix</keyword>
<proteinExistence type="predicted"/>
<evidence type="ECO:0000313" key="4">
    <source>
        <dbReference type="RefSeq" id="XP_065669657.1"/>
    </source>
</evidence>
<keyword evidence="1" id="KW-0472">Membrane</keyword>
<evidence type="ECO:0000256" key="2">
    <source>
        <dbReference type="SAM" id="SignalP"/>
    </source>
</evidence>
<evidence type="ECO:0000313" key="3">
    <source>
        <dbReference type="Proteomes" id="UP001652625"/>
    </source>
</evidence>
<dbReference type="Proteomes" id="UP001652625">
    <property type="component" value="Chromosome 12"/>
</dbReference>
<feature type="transmembrane region" description="Helical" evidence="1">
    <location>
        <begin position="163"/>
        <end position="186"/>
    </location>
</feature>
<dbReference type="RefSeq" id="XP_065669657.1">
    <property type="nucleotide sequence ID" value="XM_065813585.1"/>
</dbReference>